<evidence type="ECO:0000313" key="1">
    <source>
        <dbReference type="EMBL" id="KAJ9054182.1"/>
    </source>
</evidence>
<protein>
    <submittedName>
        <fullName evidence="1">Uncharacterized protein</fullName>
    </submittedName>
</protein>
<proteinExistence type="predicted"/>
<sequence length="90" mass="9737">MRVLIWISLSAIGFAKSTSISTSASLEYTSELSTPSAFTNSIDSEHKPMTSIEETITETIPAFTMDASHKYTPTSTALNESDSMLPSKTL</sequence>
<organism evidence="1 2">
    <name type="scientific">Entomophthora muscae</name>
    <dbReference type="NCBI Taxonomy" id="34485"/>
    <lineage>
        <taxon>Eukaryota</taxon>
        <taxon>Fungi</taxon>
        <taxon>Fungi incertae sedis</taxon>
        <taxon>Zoopagomycota</taxon>
        <taxon>Entomophthoromycotina</taxon>
        <taxon>Entomophthoromycetes</taxon>
        <taxon>Entomophthorales</taxon>
        <taxon>Entomophthoraceae</taxon>
        <taxon>Entomophthora</taxon>
    </lineage>
</organism>
<gene>
    <name evidence="1" type="ORF">DSO57_1017322</name>
</gene>
<evidence type="ECO:0000313" key="2">
    <source>
        <dbReference type="Proteomes" id="UP001165960"/>
    </source>
</evidence>
<dbReference type="EMBL" id="QTSX02006462">
    <property type="protein sequence ID" value="KAJ9054182.1"/>
    <property type="molecule type" value="Genomic_DNA"/>
</dbReference>
<reference evidence="1" key="1">
    <citation type="submission" date="2022-04" db="EMBL/GenBank/DDBJ databases">
        <title>Genome of the entomopathogenic fungus Entomophthora muscae.</title>
        <authorList>
            <person name="Elya C."/>
            <person name="Lovett B.R."/>
            <person name="Lee E."/>
            <person name="Macias A.M."/>
            <person name="Hajek A.E."/>
            <person name="De Bivort B.L."/>
            <person name="Kasson M.T."/>
            <person name="De Fine Licht H.H."/>
            <person name="Stajich J.E."/>
        </authorList>
    </citation>
    <scope>NUCLEOTIDE SEQUENCE</scope>
    <source>
        <strain evidence="1">Berkeley</strain>
    </source>
</reference>
<accession>A0ACC2RVU9</accession>
<dbReference type="Proteomes" id="UP001165960">
    <property type="component" value="Unassembled WGS sequence"/>
</dbReference>
<name>A0ACC2RVU9_9FUNG</name>
<keyword evidence="2" id="KW-1185">Reference proteome</keyword>
<comment type="caution">
    <text evidence="1">The sequence shown here is derived from an EMBL/GenBank/DDBJ whole genome shotgun (WGS) entry which is preliminary data.</text>
</comment>